<keyword evidence="5 9" id="KW-0812">Transmembrane</keyword>
<proteinExistence type="inferred from homology"/>
<feature type="transmembrane region" description="Helical" evidence="9">
    <location>
        <begin position="114"/>
        <end position="137"/>
    </location>
</feature>
<accession>A0A1C0AM60</accession>
<dbReference type="Proteomes" id="UP000093501">
    <property type="component" value="Unassembled WGS sequence"/>
</dbReference>
<evidence type="ECO:0000256" key="9">
    <source>
        <dbReference type="SAM" id="Phobius"/>
    </source>
</evidence>
<dbReference type="AlphaFoldDB" id="A0A1C0AM60"/>
<evidence type="ECO:0000256" key="1">
    <source>
        <dbReference type="ARBA" id="ARBA00004651"/>
    </source>
</evidence>
<dbReference type="PANTHER" id="PTHR21716:SF53">
    <property type="entry name" value="PERMEASE PERM-RELATED"/>
    <property type="match status" value="1"/>
</dbReference>
<feature type="transmembrane region" description="Helical" evidence="9">
    <location>
        <begin position="86"/>
        <end position="107"/>
    </location>
</feature>
<evidence type="ECO:0000256" key="7">
    <source>
        <dbReference type="ARBA" id="ARBA00023136"/>
    </source>
</evidence>
<feature type="compositionally biased region" description="Pro residues" evidence="8">
    <location>
        <begin position="27"/>
        <end position="40"/>
    </location>
</feature>
<feature type="transmembrane region" description="Helical" evidence="9">
    <location>
        <begin position="58"/>
        <end position="80"/>
    </location>
</feature>
<feature type="transmembrane region" description="Helical" evidence="9">
    <location>
        <begin position="319"/>
        <end position="335"/>
    </location>
</feature>
<evidence type="ECO:0000256" key="4">
    <source>
        <dbReference type="ARBA" id="ARBA00022475"/>
    </source>
</evidence>
<keyword evidence="4" id="KW-1003">Cell membrane</keyword>
<evidence type="ECO:0000256" key="2">
    <source>
        <dbReference type="ARBA" id="ARBA00009773"/>
    </source>
</evidence>
<comment type="similarity">
    <text evidence="2">Belongs to the autoinducer-2 exporter (AI-2E) (TC 2.A.86) family.</text>
</comment>
<keyword evidence="11" id="KW-1185">Reference proteome</keyword>
<feature type="transmembrane region" description="Helical" evidence="9">
    <location>
        <begin position="196"/>
        <end position="221"/>
    </location>
</feature>
<feature type="region of interest" description="Disordered" evidence="8">
    <location>
        <begin position="1"/>
        <end position="40"/>
    </location>
</feature>
<dbReference type="GO" id="GO:0005886">
    <property type="term" value="C:plasma membrane"/>
    <property type="evidence" value="ECO:0007669"/>
    <property type="project" value="UniProtKB-SubCell"/>
</dbReference>
<evidence type="ECO:0000256" key="6">
    <source>
        <dbReference type="ARBA" id="ARBA00022989"/>
    </source>
</evidence>
<organism evidence="10 11">
    <name type="scientific">Tessaracoccus lapidicaptus</name>
    <dbReference type="NCBI Taxonomy" id="1427523"/>
    <lineage>
        <taxon>Bacteria</taxon>
        <taxon>Bacillati</taxon>
        <taxon>Actinomycetota</taxon>
        <taxon>Actinomycetes</taxon>
        <taxon>Propionibacteriales</taxon>
        <taxon>Propionibacteriaceae</taxon>
        <taxon>Tessaracoccus</taxon>
    </lineage>
</organism>
<evidence type="ECO:0000256" key="8">
    <source>
        <dbReference type="SAM" id="MobiDB-lite"/>
    </source>
</evidence>
<evidence type="ECO:0000256" key="3">
    <source>
        <dbReference type="ARBA" id="ARBA00022448"/>
    </source>
</evidence>
<protein>
    <submittedName>
        <fullName evidence="10">Uncharacterized protein</fullName>
    </submittedName>
</protein>
<name>A0A1C0AM60_9ACTN</name>
<dbReference type="EMBL" id="MBQD01000021">
    <property type="protein sequence ID" value="OCL33776.1"/>
    <property type="molecule type" value="Genomic_DNA"/>
</dbReference>
<reference evidence="11" key="1">
    <citation type="submission" date="2016-07" db="EMBL/GenBank/DDBJ databases">
        <authorList>
            <person name="Florea S."/>
            <person name="Webb J.S."/>
            <person name="Jaromczyk J."/>
            <person name="Schardl C.L."/>
        </authorList>
    </citation>
    <scope>NUCLEOTIDE SEQUENCE [LARGE SCALE GENOMIC DNA]</scope>
    <source>
        <strain evidence="11">IPBSL-7</strain>
    </source>
</reference>
<keyword evidence="6 9" id="KW-1133">Transmembrane helix</keyword>
<feature type="transmembrane region" description="Helical" evidence="9">
    <location>
        <begin position="262"/>
        <end position="281"/>
    </location>
</feature>
<sequence length="471" mass="50052">MPQDDPTGTPDADAVGPGNDTVRPAAEPDPPSPLVGLPAPDPAEPVDRADVIGAGGRWLAMWAGRFILIALALAALGWTFTKFWDGILPVVLALLLTSVLWPATAAMKRAGLPYALGAALALLGGVSILAGLIAIIAPSVASQWPTLSSQTVQGVRRLQEWAAGPPLNLRDEQLDEWITQGLDYLQSRSGDILSQALSFGGSVGNVVLTLLLMLVLSFFFLKDGAGFLPWTRRVVGRRAGFHATELLTRLWATVSGYIRTQAIVSFVDAVFIGFGLVLLGVPLAFPLAIITFMAGFIPMVGAVTAGTIAVLVAMVSNGFTTALLVLGLIILVQQLEGNVLQPMLQSRVMKLHPVVVLLSVLLGGVWFGIIGAFLAVPVAAALAVVFRYLGDLIDLRTGERSADEIEWATADGRVVASESEKAAQFFRALVRLRGSRHSAERAAEDAVLKAEGQLPEGAAPSWLDRMRRRRP</sequence>
<dbReference type="PANTHER" id="PTHR21716">
    <property type="entry name" value="TRANSMEMBRANE PROTEIN"/>
    <property type="match status" value="1"/>
</dbReference>
<comment type="subcellular location">
    <subcellularLocation>
        <location evidence="1">Cell membrane</location>
        <topology evidence="1">Multi-pass membrane protein</topology>
    </subcellularLocation>
</comment>
<gene>
    <name evidence="10" type="ORF">BCR15_03815</name>
</gene>
<dbReference type="GO" id="GO:0055085">
    <property type="term" value="P:transmembrane transport"/>
    <property type="evidence" value="ECO:0007669"/>
    <property type="project" value="TreeGrafter"/>
</dbReference>
<keyword evidence="7 9" id="KW-0472">Membrane</keyword>
<dbReference type="RefSeq" id="WP_068751534.1">
    <property type="nucleotide sequence ID" value="NZ_LR214441.1"/>
</dbReference>
<feature type="transmembrane region" description="Helical" evidence="9">
    <location>
        <begin position="287"/>
        <end position="312"/>
    </location>
</feature>
<dbReference type="Pfam" id="PF01594">
    <property type="entry name" value="AI-2E_transport"/>
    <property type="match status" value="1"/>
</dbReference>
<keyword evidence="3" id="KW-0813">Transport</keyword>
<feature type="transmembrane region" description="Helical" evidence="9">
    <location>
        <begin position="355"/>
        <end position="386"/>
    </location>
</feature>
<evidence type="ECO:0000313" key="10">
    <source>
        <dbReference type="EMBL" id="OCL33776.1"/>
    </source>
</evidence>
<evidence type="ECO:0000256" key="5">
    <source>
        <dbReference type="ARBA" id="ARBA00022692"/>
    </source>
</evidence>
<evidence type="ECO:0000313" key="11">
    <source>
        <dbReference type="Proteomes" id="UP000093501"/>
    </source>
</evidence>
<dbReference type="InterPro" id="IPR002549">
    <property type="entry name" value="AI-2E-like"/>
</dbReference>
<comment type="caution">
    <text evidence="10">The sequence shown here is derived from an EMBL/GenBank/DDBJ whole genome shotgun (WGS) entry which is preliminary data.</text>
</comment>